<feature type="compositionally biased region" description="Polar residues" evidence="5">
    <location>
        <begin position="85"/>
        <end position="98"/>
    </location>
</feature>
<name>G2QL93_THET4</name>
<accession>G2QL93</accession>
<dbReference type="Gene3D" id="2.60.120.260">
    <property type="entry name" value="Galactose-binding domain-like"/>
    <property type="match status" value="1"/>
</dbReference>
<feature type="compositionally biased region" description="Pro residues" evidence="5">
    <location>
        <begin position="305"/>
        <end position="319"/>
    </location>
</feature>
<evidence type="ECO:0000256" key="2">
    <source>
        <dbReference type="ARBA" id="ARBA00022692"/>
    </source>
</evidence>
<feature type="compositionally biased region" description="Basic and acidic residues" evidence="5">
    <location>
        <begin position="224"/>
        <end position="246"/>
    </location>
</feature>
<evidence type="ECO:0000313" key="7">
    <source>
        <dbReference type="EMBL" id="AEO60725.1"/>
    </source>
</evidence>
<dbReference type="GO" id="GO:0034993">
    <property type="term" value="C:meiotic nuclear membrane microtubule tethering complex"/>
    <property type="evidence" value="ECO:0007669"/>
    <property type="project" value="TreeGrafter"/>
</dbReference>
<sequence length="1055" mass="115838">MSPDSHLAYSRLGIMADITTSRQSSPAIARGLASELRGTPEVIASMPPRRRVRGPASPSPAPQGSRGSTPADRGGMARTPVPAKYSTSYGSPMTQLPDRSTAGGGSITKAAAEIFTKVKRDNVAAEARRRSKDQARAARAARATRAARAGSQNTTASPLRAATPPTIEEVDMESEEGSEGQSSSGAEGSEYEDRNGTQPERRSPRKPQPRDVRKRARDDEDEARAEKERKERDARLALERSAEAQKVKNQKLAEAQAAREKAEQERKADEERQAEQRRLAEQERQAEQERRAQQAAREEAARAAMPPPPQPLVPRPAPTATPTAPHATNSADAMDHRPGSARSFIEEGKLFQEANVQTPTPPPPRQVRRPGPSAPPAPPAPPQAAQGTTVRTRLSALPPGPPSPPSVLKRPPRRPGGTTPAPRHERRPSPANDDRGSTSRSSPEEPSPEPDEENHRQHDSPSNPFVAASYAQRLRSRFKPLAGKSEVNGAAGGHTQAESPQAPASSDYLPRWSGAKRSFGLLSVLKLLAGAFVMLHLIRLVHTLVRPDLFEPAITWYGWNDWTNNIGQFLPSPLLHPLGVLTDDQYDDLKDYLQRRTTATEAAVNNLQSVLPKVVSVRKDQKGKVIIADEFWTALKDKIEHDSRILSLDGKSRISEPHWRAIEQRLKDAGLLAKPLSADDVEKIVDKSAPASWEKWLAKNKQRVADIIGHGTDSSRGSLSGSPKGTTESVVSRSEFLRELTARLSESKKEVETEMGGLRKDLDGVLREVKKLASEGGMSRAETTSLINRIVDKEITGRLTRIGSKSGAAKIDAAFSNRVNLFSPGNNAQVDISLSSPTYEIVPPPVGSKKYLKSMPRQAPFLPDKSQALRPWTEPGHCWCAAILGARNRTHPAVLAVRLAQFVIPQHVLLEHIDPAATTDPLAMPRDVEIWAMFDDHARRERVLDWMAVQFPADITGAQNGNSNNNNNNNQKLISEGWAKIGHFVYKHRPEDEGVYVHHLSRDLVDLLGAATDLVMVRALTNYGAKDHTCFYRVRLYGEVVEEEELLAERESRKW</sequence>
<feature type="region of interest" description="Disordered" evidence="5">
    <location>
        <begin position="709"/>
        <end position="731"/>
    </location>
</feature>
<evidence type="ECO:0000256" key="3">
    <source>
        <dbReference type="ARBA" id="ARBA00022989"/>
    </source>
</evidence>
<feature type="compositionally biased region" description="Low complexity" evidence="5">
    <location>
        <begin position="179"/>
        <end position="188"/>
    </location>
</feature>
<dbReference type="PROSITE" id="PS51469">
    <property type="entry name" value="SUN"/>
    <property type="match status" value="1"/>
</dbReference>
<evidence type="ECO:0000256" key="4">
    <source>
        <dbReference type="ARBA" id="ARBA00023136"/>
    </source>
</evidence>
<keyword evidence="8" id="KW-1185">Reference proteome</keyword>
<feature type="compositionally biased region" description="Pro residues" evidence="5">
    <location>
        <begin position="372"/>
        <end position="382"/>
    </location>
</feature>
<feature type="domain" description="SUN" evidence="6">
    <location>
        <begin position="827"/>
        <end position="1041"/>
    </location>
</feature>
<feature type="compositionally biased region" description="Acidic residues" evidence="5">
    <location>
        <begin position="168"/>
        <end position="178"/>
    </location>
</feature>
<dbReference type="RefSeq" id="XP_003665970.1">
    <property type="nucleotide sequence ID" value="XM_003665922.1"/>
</dbReference>
<dbReference type="VEuPathDB" id="FungiDB:MYCTH_2310254"/>
<dbReference type="Proteomes" id="UP000007322">
    <property type="component" value="Chromosome 6"/>
</dbReference>
<feature type="compositionally biased region" description="Polar residues" evidence="5">
    <location>
        <begin position="712"/>
        <end position="731"/>
    </location>
</feature>
<evidence type="ECO:0000256" key="5">
    <source>
        <dbReference type="SAM" id="MobiDB-lite"/>
    </source>
</evidence>
<keyword evidence="2" id="KW-0812">Transmembrane</keyword>
<feature type="compositionally biased region" description="Basic and acidic residues" evidence="5">
    <location>
        <begin position="116"/>
        <end position="136"/>
    </location>
</feature>
<dbReference type="CDD" id="cd22265">
    <property type="entry name" value="UDM1_RNF168"/>
    <property type="match status" value="1"/>
</dbReference>
<feature type="compositionally biased region" description="Low complexity" evidence="5">
    <location>
        <begin position="383"/>
        <end position="397"/>
    </location>
</feature>
<feature type="region of interest" description="Disordered" evidence="5">
    <location>
        <begin position="17"/>
        <end position="464"/>
    </location>
</feature>
<feature type="compositionally biased region" description="Basic and acidic residues" evidence="5">
    <location>
        <begin position="257"/>
        <end position="301"/>
    </location>
</feature>
<feature type="region of interest" description="Disordered" evidence="5">
    <location>
        <begin position="484"/>
        <end position="506"/>
    </location>
</feature>
<dbReference type="GeneID" id="11513873"/>
<dbReference type="OrthoDB" id="342281at2759"/>
<keyword evidence="4" id="KW-0472">Membrane</keyword>
<dbReference type="OMA" id="PEKWSVK"/>
<feature type="compositionally biased region" description="Basic and acidic residues" evidence="5">
    <location>
        <begin position="333"/>
        <end position="350"/>
    </location>
</feature>
<dbReference type="PANTHER" id="PTHR12911:SF8">
    <property type="entry name" value="KLAROID PROTEIN-RELATED"/>
    <property type="match status" value="1"/>
</dbReference>
<dbReference type="eggNOG" id="ENOG502SU65">
    <property type="taxonomic scope" value="Eukaryota"/>
</dbReference>
<evidence type="ECO:0000256" key="1">
    <source>
        <dbReference type="ARBA" id="ARBA00004370"/>
    </source>
</evidence>
<feature type="compositionally biased region" description="Basic and acidic residues" evidence="5">
    <location>
        <begin position="191"/>
        <end position="202"/>
    </location>
</feature>
<dbReference type="GO" id="GO:0043495">
    <property type="term" value="F:protein-membrane adaptor activity"/>
    <property type="evidence" value="ECO:0007669"/>
    <property type="project" value="TreeGrafter"/>
</dbReference>
<evidence type="ECO:0000259" key="6">
    <source>
        <dbReference type="PROSITE" id="PS51469"/>
    </source>
</evidence>
<proteinExistence type="predicted"/>
<gene>
    <name evidence="7" type="ORF">MYCTH_2310254</name>
</gene>
<reference evidence="7 8" key="1">
    <citation type="journal article" date="2011" name="Nat. Biotechnol.">
        <title>Comparative genomic analysis of the thermophilic biomass-degrading fungi Myceliophthora thermophila and Thielavia terrestris.</title>
        <authorList>
            <person name="Berka R.M."/>
            <person name="Grigoriev I.V."/>
            <person name="Otillar R."/>
            <person name="Salamov A."/>
            <person name="Grimwood J."/>
            <person name="Reid I."/>
            <person name="Ishmael N."/>
            <person name="John T."/>
            <person name="Darmond C."/>
            <person name="Moisan M.-C."/>
            <person name="Henrissat B."/>
            <person name="Coutinho P.M."/>
            <person name="Lombard V."/>
            <person name="Natvig D.O."/>
            <person name="Lindquist E."/>
            <person name="Schmutz J."/>
            <person name="Lucas S."/>
            <person name="Harris P."/>
            <person name="Powlowski J."/>
            <person name="Bellemare A."/>
            <person name="Taylor D."/>
            <person name="Butler G."/>
            <person name="de Vries R.P."/>
            <person name="Allijn I.E."/>
            <person name="van den Brink J."/>
            <person name="Ushinsky S."/>
            <person name="Storms R."/>
            <person name="Powell A.J."/>
            <person name="Paulsen I.T."/>
            <person name="Elbourne L.D.H."/>
            <person name="Baker S.E."/>
            <person name="Magnuson J."/>
            <person name="LaBoissiere S."/>
            <person name="Clutterbuck A.J."/>
            <person name="Martinez D."/>
            <person name="Wogulis M."/>
            <person name="de Leon A.L."/>
            <person name="Rey M.W."/>
            <person name="Tsang A."/>
        </authorList>
    </citation>
    <scope>NUCLEOTIDE SEQUENCE [LARGE SCALE GENOMIC DNA]</scope>
    <source>
        <strain evidence="8">ATCC 42464 / BCRC 31852 / DSM 1799</strain>
    </source>
</reference>
<organism evidence="7 8">
    <name type="scientific">Thermothelomyces thermophilus (strain ATCC 42464 / BCRC 31852 / DSM 1799)</name>
    <name type="common">Sporotrichum thermophile</name>
    <dbReference type="NCBI Taxonomy" id="573729"/>
    <lineage>
        <taxon>Eukaryota</taxon>
        <taxon>Fungi</taxon>
        <taxon>Dikarya</taxon>
        <taxon>Ascomycota</taxon>
        <taxon>Pezizomycotina</taxon>
        <taxon>Sordariomycetes</taxon>
        <taxon>Sordariomycetidae</taxon>
        <taxon>Sordariales</taxon>
        <taxon>Chaetomiaceae</taxon>
        <taxon>Thermothelomyces</taxon>
    </lineage>
</organism>
<dbReference type="EMBL" id="CP003007">
    <property type="protein sequence ID" value="AEO60725.1"/>
    <property type="molecule type" value="Genomic_DNA"/>
</dbReference>
<dbReference type="KEGG" id="mtm:MYCTH_2310254"/>
<feature type="compositionally biased region" description="Basic residues" evidence="5">
    <location>
        <begin position="203"/>
        <end position="215"/>
    </location>
</feature>
<comment type="subcellular location">
    <subcellularLocation>
        <location evidence="1">Membrane</location>
    </subcellularLocation>
</comment>
<dbReference type="AlphaFoldDB" id="G2QL93"/>
<dbReference type="InterPro" id="IPR012919">
    <property type="entry name" value="SUN_dom"/>
</dbReference>
<dbReference type="HOGENOM" id="CLU_290214_0_0_1"/>
<dbReference type="InterPro" id="IPR045119">
    <property type="entry name" value="SUN1-5"/>
</dbReference>
<dbReference type="PANTHER" id="PTHR12911">
    <property type="entry name" value="SAD1/UNC-84-LIKE PROTEIN-RELATED"/>
    <property type="match status" value="1"/>
</dbReference>
<evidence type="ECO:0000313" key="8">
    <source>
        <dbReference type="Proteomes" id="UP000007322"/>
    </source>
</evidence>
<feature type="compositionally biased region" description="Low complexity" evidence="5">
    <location>
        <begin position="137"/>
        <end position="149"/>
    </location>
</feature>
<dbReference type="InParanoid" id="G2QL93"/>
<keyword evidence="3" id="KW-1133">Transmembrane helix</keyword>
<protein>
    <recommendedName>
        <fullName evidence="6">SUN domain-containing protein</fullName>
    </recommendedName>
</protein>